<comment type="pathway">
    <text evidence="8">Amino-acid biosynthesis; L-proline biosynthesis; L-glutamate 5-semialdehyde from L-glutamate: step 1/2.</text>
</comment>
<organism evidence="10 11">
    <name type="scientific">Swingsia samuiensis</name>
    <dbReference type="NCBI Taxonomy" id="1293412"/>
    <lineage>
        <taxon>Bacteria</taxon>
        <taxon>Pseudomonadati</taxon>
        <taxon>Pseudomonadota</taxon>
        <taxon>Alphaproteobacteria</taxon>
        <taxon>Acetobacterales</taxon>
        <taxon>Acetobacteraceae</taxon>
        <taxon>Swingsia</taxon>
    </lineage>
</organism>
<dbReference type="InterPro" id="IPR019797">
    <property type="entry name" value="Glutamate_5-kinase_CS"/>
</dbReference>
<dbReference type="Pfam" id="PF01472">
    <property type="entry name" value="PUA"/>
    <property type="match status" value="1"/>
</dbReference>
<evidence type="ECO:0000256" key="5">
    <source>
        <dbReference type="ARBA" id="ARBA00022741"/>
    </source>
</evidence>
<keyword evidence="3 8" id="KW-0641">Proline biosynthesis</keyword>
<sequence>MPPITPSFNTIRRVVIKIGSALLVDSEKATLRFDWLYSVCEDIAQLKKEGVEVVVVSSGAISLARQQLGLTAPRLRLDEKQALATIGQISLAQAWSQNLSKFGLTAGQLLLIPDDTENRERHLNARATLQTLLDLNCVPVINENDAIATTEIRFGDNDRLGARVAQMINADCLILLSDIDGLYTADPRTDPTATHIPIIEHMTDDILAMGGEPPAGYSSGGMRTKLIAAQIANRAGTAMIIANGQHLHPIKNLWNGGKNTWFLPQTTPSSARKRWIISSLNPKGTVFIDLGALHALHEGASLLPAGVTHIDGSFTRGDLVNICGPDKAILGRGLASYSSEESLKIIGHKSIEMEQILGYRGRDALIHRDDLTLDSPLIRQ</sequence>
<dbReference type="InterPro" id="IPR036393">
    <property type="entry name" value="AceGlu_kinase-like_sf"/>
</dbReference>
<evidence type="ECO:0000313" key="11">
    <source>
        <dbReference type="Proteomes" id="UP000316313"/>
    </source>
</evidence>
<keyword evidence="6 8" id="KW-0418">Kinase</keyword>
<reference evidence="10 11" key="1">
    <citation type="submission" date="2019-03" db="EMBL/GenBank/DDBJ databases">
        <title>The complete genome sequence of Swingsia samuiensis NBRC107927(T).</title>
        <authorList>
            <person name="Chua K.-O."/>
            <person name="Chan K.-G."/>
            <person name="See-Too W.-S."/>
        </authorList>
    </citation>
    <scope>NUCLEOTIDE SEQUENCE [LARGE SCALE GENOMIC DNA]</scope>
    <source>
        <strain evidence="10 11">AH83</strain>
    </source>
</reference>
<dbReference type="NCBIfam" id="TIGR01027">
    <property type="entry name" value="proB"/>
    <property type="match status" value="1"/>
</dbReference>
<keyword evidence="5 8" id="KW-0547">Nucleotide-binding</keyword>
<accession>A0A4Y6UIQ9</accession>
<dbReference type="InterPro" id="IPR001048">
    <property type="entry name" value="Asp/Glu/Uridylate_kinase"/>
</dbReference>
<evidence type="ECO:0000256" key="2">
    <source>
        <dbReference type="ARBA" id="ARBA00022605"/>
    </source>
</evidence>
<comment type="similarity">
    <text evidence="8">Belongs to the glutamate 5-kinase family.</text>
</comment>
<dbReference type="PROSITE" id="PS00902">
    <property type="entry name" value="GLUTAMATE_5_KINASE"/>
    <property type="match status" value="1"/>
</dbReference>
<evidence type="ECO:0000256" key="1">
    <source>
        <dbReference type="ARBA" id="ARBA00022490"/>
    </source>
</evidence>
<evidence type="ECO:0000256" key="7">
    <source>
        <dbReference type="ARBA" id="ARBA00022840"/>
    </source>
</evidence>
<dbReference type="EMBL" id="CP038141">
    <property type="protein sequence ID" value="QDH16261.1"/>
    <property type="molecule type" value="Genomic_DNA"/>
</dbReference>
<dbReference type="Proteomes" id="UP000316313">
    <property type="component" value="Chromosome"/>
</dbReference>
<proteinExistence type="inferred from homology"/>
<protein>
    <recommendedName>
        <fullName evidence="8">Glutamate 5-kinase</fullName>
        <ecNumber evidence="8">2.7.2.11</ecNumber>
    </recommendedName>
    <alternativeName>
        <fullName evidence="8">Gamma-glutamyl kinase</fullName>
        <shortName evidence="8">GK</shortName>
    </alternativeName>
</protein>
<dbReference type="Pfam" id="PF00696">
    <property type="entry name" value="AA_kinase"/>
    <property type="match status" value="1"/>
</dbReference>
<keyword evidence="2 8" id="KW-0028">Amino-acid biosynthesis</keyword>
<gene>
    <name evidence="8" type="primary">proB</name>
    <name evidence="10" type="ORF">E3D00_00735</name>
</gene>
<feature type="domain" description="PUA" evidence="9">
    <location>
        <begin position="284"/>
        <end position="366"/>
    </location>
</feature>
<dbReference type="RefSeq" id="WP_141459054.1">
    <property type="nucleotide sequence ID" value="NZ_CP038141.1"/>
</dbReference>
<dbReference type="SUPFAM" id="SSF88697">
    <property type="entry name" value="PUA domain-like"/>
    <property type="match status" value="1"/>
</dbReference>
<dbReference type="InterPro" id="IPR002478">
    <property type="entry name" value="PUA"/>
</dbReference>
<dbReference type="InterPro" id="IPR011529">
    <property type="entry name" value="Glu_5kinase"/>
</dbReference>
<dbReference type="InterPro" id="IPR015947">
    <property type="entry name" value="PUA-like_sf"/>
</dbReference>
<dbReference type="GO" id="GO:0005829">
    <property type="term" value="C:cytosol"/>
    <property type="evidence" value="ECO:0007669"/>
    <property type="project" value="TreeGrafter"/>
</dbReference>
<evidence type="ECO:0000256" key="4">
    <source>
        <dbReference type="ARBA" id="ARBA00022679"/>
    </source>
</evidence>
<dbReference type="AlphaFoldDB" id="A0A4Y6UIQ9"/>
<name>A0A4Y6UIQ9_9PROT</name>
<keyword evidence="11" id="KW-1185">Reference proteome</keyword>
<dbReference type="GO" id="GO:0004349">
    <property type="term" value="F:glutamate 5-kinase activity"/>
    <property type="evidence" value="ECO:0007669"/>
    <property type="project" value="UniProtKB-UniRule"/>
</dbReference>
<dbReference type="PRINTS" id="PR00474">
    <property type="entry name" value="GLU5KINASE"/>
</dbReference>
<feature type="binding site" evidence="8">
    <location>
        <begin position="219"/>
        <end position="225"/>
    </location>
    <ligand>
        <name>ATP</name>
        <dbReference type="ChEBI" id="CHEBI:30616"/>
    </ligand>
</feature>
<keyword evidence="1 8" id="KW-0963">Cytoplasm</keyword>
<comment type="catalytic activity">
    <reaction evidence="8">
        <text>L-glutamate + ATP = L-glutamyl 5-phosphate + ADP</text>
        <dbReference type="Rhea" id="RHEA:14877"/>
        <dbReference type="ChEBI" id="CHEBI:29985"/>
        <dbReference type="ChEBI" id="CHEBI:30616"/>
        <dbReference type="ChEBI" id="CHEBI:58274"/>
        <dbReference type="ChEBI" id="CHEBI:456216"/>
        <dbReference type="EC" id="2.7.2.11"/>
    </reaction>
</comment>
<feature type="binding site" evidence="8">
    <location>
        <begin position="177"/>
        <end position="178"/>
    </location>
    <ligand>
        <name>ATP</name>
        <dbReference type="ChEBI" id="CHEBI:30616"/>
    </ligand>
</feature>
<dbReference type="HAMAP" id="MF_00456">
    <property type="entry name" value="ProB"/>
    <property type="match status" value="1"/>
</dbReference>
<dbReference type="Gene3D" id="3.40.1160.10">
    <property type="entry name" value="Acetylglutamate kinase-like"/>
    <property type="match status" value="2"/>
</dbReference>
<dbReference type="InterPro" id="IPR041739">
    <property type="entry name" value="G5K_ProB"/>
</dbReference>
<feature type="binding site" evidence="8">
    <location>
        <position position="58"/>
    </location>
    <ligand>
        <name>substrate</name>
    </ligand>
</feature>
<dbReference type="InterPro" id="IPR005715">
    <property type="entry name" value="Glu_5kinase/COase_Synthase"/>
</dbReference>
<dbReference type="Gene3D" id="2.30.130.10">
    <property type="entry name" value="PUA domain"/>
    <property type="match status" value="1"/>
</dbReference>
<evidence type="ECO:0000256" key="3">
    <source>
        <dbReference type="ARBA" id="ARBA00022650"/>
    </source>
</evidence>
<dbReference type="PANTHER" id="PTHR43654">
    <property type="entry name" value="GLUTAMATE 5-KINASE"/>
    <property type="match status" value="1"/>
</dbReference>
<keyword evidence="4 8" id="KW-0808">Transferase</keyword>
<dbReference type="GO" id="GO:0055129">
    <property type="term" value="P:L-proline biosynthetic process"/>
    <property type="evidence" value="ECO:0007669"/>
    <property type="project" value="UniProtKB-UniRule"/>
</dbReference>
<feature type="binding site" evidence="8">
    <location>
        <position position="145"/>
    </location>
    <ligand>
        <name>substrate</name>
    </ligand>
</feature>
<comment type="function">
    <text evidence="8">Catalyzes the transfer of a phosphate group to glutamate to form L-glutamate 5-phosphate.</text>
</comment>
<dbReference type="PIRSF" id="PIRSF000729">
    <property type="entry name" value="GK"/>
    <property type="match status" value="1"/>
</dbReference>
<dbReference type="OrthoDB" id="9804434at2"/>
<dbReference type="InterPro" id="IPR036974">
    <property type="entry name" value="PUA_sf"/>
</dbReference>
<evidence type="ECO:0000313" key="10">
    <source>
        <dbReference type="EMBL" id="QDH16261.1"/>
    </source>
</evidence>
<dbReference type="SUPFAM" id="SSF53633">
    <property type="entry name" value="Carbamate kinase-like"/>
    <property type="match status" value="1"/>
</dbReference>
<evidence type="ECO:0000259" key="9">
    <source>
        <dbReference type="SMART" id="SM00359"/>
    </source>
</evidence>
<dbReference type="SMART" id="SM00359">
    <property type="entry name" value="PUA"/>
    <property type="match status" value="1"/>
</dbReference>
<dbReference type="EC" id="2.7.2.11" evidence="8"/>
<dbReference type="PANTHER" id="PTHR43654:SF1">
    <property type="entry name" value="ISOPENTENYL PHOSPHATE KINASE"/>
    <property type="match status" value="1"/>
</dbReference>
<dbReference type="GO" id="GO:0005524">
    <property type="term" value="F:ATP binding"/>
    <property type="evidence" value="ECO:0007669"/>
    <property type="project" value="UniProtKB-KW"/>
</dbReference>
<feature type="binding site" evidence="8">
    <location>
        <position position="157"/>
    </location>
    <ligand>
        <name>substrate</name>
    </ligand>
</feature>
<feature type="binding site" evidence="8">
    <location>
        <position position="17"/>
    </location>
    <ligand>
        <name>ATP</name>
        <dbReference type="ChEBI" id="CHEBI:30616"/>
    </ligand>
</feature>
<dbReference type="FunFam" id="3.40.1160.10:FF:000018">
    <property type="entry name" value="Glutamate 5-kinase"/>
    <property type="match status" value="1"/>
</dbReference>
<comment type="subcellular location">
    <subcellularLocation>
        <location evidence="8">Cytoplasm</location>
    </subcellularLocation>
</comment>
<dbReference type="PROSITE" id="PS50890">
    <property type="entry name" value="PUA"/>
    <property type="match status" value="1"/>
</dbReference>
<dbReference type="UniPathway" id="UPA00098">
    <property type="reaction ID" value="UER00359"/>
</dbReference>
<dbReference type="CDD" id="cd04242">
    <property type="entry name" value="AAK_G5K_ProB"/>
    <property type="match status" value="1"/>
</dbReference>
<dbReference type="CDD" id="cd21157">
    <property type="entry name" value="PUA_G5K"/>
    <property type="match status" value="1"/>
</dbReference>
<evidence type="ECO:0000256" key="8">
    <source>
        <dbReference type="HAMAP-Rule" id="MF_00456"/>
    </source>
</evidence>
<dbReference type="GO" id="GO:0003723">
    <property type="term" value="F:RNA binding"/>
    <property type="evidence" value="ECO:0007669"/>
    <property type="project" value="InterPro"/>
</dbReference>
<dbReference type="KEGG" id="ssam:E3D00_00735"/>
<evidence type="ECO:0000256" key="6">
    <source>
        <dbReference type="ARBA" id="ARBA00022777"/>
    </source>
</evidence>
<dbReference type="InterPro" id="IPR001057">
    <property type="entry name" value="Glu/AcGlu_kinase"/>
</dbReference>
<keyword evidence="7 8" id="KW-0067">ATP-binding</keyword>